<sequence>MHIQAARHVLRDKMNYEKYPTKTHWRVRAIKKTDGLADSELIQNILPIKGEVRSYDIPTFDLISVEENTENEAFPLSGPVSISNAGDVFSLIVQMANEYTILNMLTDQLELLISLKKLSKHVA</sequence>
<organism evidence="1 2">
    <name type="scientific">Thelohanellus kitauei</name>
    <name type="common">Myxosporean</name>
    <dbReference type="NCBI Taxonomy" id="669202"/>
    <lineage>
        <taxon>Eukaryota</taxon>
        <taxon>Metazoa</taxon>
        <taxon>Cnidaria</taxon>
        <taxon>Myxozoa</taxon>
        <taxon>Myxosporea</taxon>
        <taxon>Bivalvulida</taxon>
        <taxon>Platysporina</taxon>
        <taxon>Myxobolidae</taxon>
        <taxon>Thelohanellus</taxon>
    </lineage>
</organism>
<gene>
    <name evidence="1" type="ORF">RF11_06341</name>
</gene>
<proteinExistence type="predicted"/>
<dbReference type="AlphaFoldDB" id="A0A0C2N1H9"/>
<keyword evidence="2" id="KW-1185">Reference proteome</keyword>
<comment type="caution">
    <text evidence="1">The sequence shown here is derived from an EMBL/GenBank/DDBJ whole genome shotgun (WGS) entry which is preliminary data.</text>
</comment>
<evidence type="ECO:0000313" key="1">
    <source>
        <dbReference type="EMBL" id="KII70210.1"/>
    </source>
</evidence>
<dbReference type="Proteomes" id="UP000031668">
    <property type="component" value="Unassembled WGS sequence"/>
</dbReference>
<evidence type="ECO:0000313" key="2">
    <source>
        <dbReference type="Proteomes" id="UP000031668"/>
    </source>
</evidence>
<name>A0A0C2N1H9_THEKT</name>
<dbReference type="EMBL" id="JWZT01002154">
    <property type="protein sequence ID" value="KII70210.1"/>
    <property type="molecule type" value="Genomic_DNA"/>
</dbReference>
<accession>A0A0C2N1H9</accession>
<reference evidence="1 2" key="1">
    <citation type="journal article" date="2014" name="Genome Biol. Evol.">
        <title>The genome of the myxosporean Thelohanellus kitauei shows adaptations to nutrient acquisition within its fish host.</title>
        <authorList>
            <person name="Yang Y."/>
            <person name="Xiong J."/>
            <person name="Zhou Z."/>
            <person name="Huo F."/>
            <person name="Miao W."/>
            <person name="Ran C."/>
            <person name="Liu Y."/>
            <person name="Zhang J."/>
            <person name="Feng J."/>
            <person name="Wang M."/>
            <person name="Wang M."/>
            <person name="Wang L."/>
            <person name="Yao B."/>
        </authorList>
    </citation>
    <scope>NUCLEOTIDE SEQUENCE [LARGE SCALE GENOMIC DNA]</scope>
    <source>
        <strain evidence="1">Wuqing</strain>
    </source>
</reference>
<protein>
    <submittedName>
        <fullName evidence="1">Uncharacterized protein</fullName>
    </submittedName>
</protein>